<dbReference type="Gramene" id="TraesMAC4A03G02082300.1">
    <property type="protein sequence ID" value="TraesMAC4A03G02082300.1"/>
    <property type="gene ID" value="TraesMAC4A03G02082300"/>
</dbReference>
<accession>A0A3B6HVX2</accession>
<dbReference type="Gramene" id="TraesWEE_scaffold_077395_01G000100.1">
    <property type="protein sequence ID" value="TraesWEE_scaffold_077395_01G000100.1"/>
    <property type="gene ID" value="TraesWEE_scaffold_077395_01G000100"/>
</dbReference>
<dbReference type="Gramene" id="TraesLAC4A03G02036690.1">
    <property type="protein sequence ID" value="TraesLAC4A03G02036690.1"/>
    <property type="gene ID" value="TraesLAC4A03G02036690"/>
</dbReference>
<dbReference type="Gramene" id="TraesLDM4A03G02081440.1">
    <property type="protein sequence ID" value="TraesLDM4A03G02081440.1"/>
    <property type="gene ID" value="TraesLDM4A03G02081440"/>
</dbReference>
<protein>
    <submittedName>
        <fullName evidence="1">Uncharacterized protein</fullName>
    </submittedName>
</protein>
<dbReference type="STRING" id="4565.A0A3B6HVX2"/>
<dbReference type="Gramene" id="TraesCS4A03G0404800.1">
    <property type="protein sequence ID" value="TraesCS4A03G0404800.1.CDS"/>
    <property type="gene ID" value="TraesCS4A03G0404800"/>
</dbReference>
<proteinExistence type="predicted"/>
<dbReference type="SMR" id="A0A3B6HVX2"/>
<name>A0A3B6HVX2_WHEAT</name>
<dbReference type="Gramene" id="TraesJUL4A03G02101950.1">
    <property type="protein sequence ID" value="TraesJUL4A03G02101950.1"/>
    <property type="gene ID" value="TraesJUL4A03G02101950"/>
</dbReference>
<keyword evidence="2" id="KW-1185">Reference proteome</keyword>
<dbReference type="Gramene" id="TraesJAG4A03G02085860.1">
    <property type="protein sequence ID" value="TraesJAG4A03G02085860.1"/>
    <property type="gene ID" value="TraesJAG4A03G02085860"/>
</dbReference>
<evidence type="ECO:0000313" key="1">
    <source>
        <dbReference type="EnsemblPlants" id="TraesCS4A02G159300.1"/>
    </source>
</evidence>
<dbReference type="Gramene" id="TraesROB_scaffold_013212_01G000100.1">
    <property type="protein sequence ID" value="TraesROB_scaffold_013212_01G000100.1"/>
    <property type="gene ID" value="TraesROB_scaffold_013212_01G000100"/>
</dbReference>
<dbReference type="EnsemblPlants" id="TraesCS4A02G159300.1">
    <property type="protein sequence ID" value="TraesCS4A02G159300.1"/>
    <property type="gene ID" value="TraesCS4A02G159300"/>
</dbReference>
<dbReference type="Gramene" id="TraesCLE_scaffold_015000_01G000100.1">
    <property type="protein sequence ID" value="TraesCLE_scaffold_015000_01G000100.1"/>
    <property type="gene ID" value="TraesCLE_scaffold_015000_01G000100"/>
</dbReference>
<dbReference type="OMA" id="MCKAIKI"/>
<evidence type="ECO:0000313" key="2">
    <source>
        <dbReference type="Proteomes" id="UP000019116"/>
    </source>
</evidence>
<dbReference type="Gramene" id="TraesARI4A03G02119830.1">
    <property type="protein sequence ID" value="TraesARI4A03G02119830.1"/>
    <property type="gene ID" value="TraesARI4A03G02119830"/>
</dbReference>
<reference evidence="1" key="2">
    <citation type="submission" date="2018-10" db="UniProtKB">
        <authorList>
            <consortium name="EnsemblPlants"/>
        </authorList>
    </citation>
    <scope>IDENTIFICATION</scope>
</reference>
<organism evidence="1">
    <name type="scientific">Triticum aestivum</name>
    <name type="common">Wheat</name>
    <dbReference type="NCBI Taxonomy" id="4565"/>
    <lineage>
        <taxon>Eukaryota</taxon>
        <taxon>Viridiplantae</taxon>
        <taxon>Streptophyta</taxon>
        <taxon>Embryophyta</taxon>
        <taxon>Tracheophyta</taxon>
        <taxon>Spermatophyta</taxon>
        <taxon>Magnoliopsida</taxon>
        <taxon>Liliopsida</taxon>
        <taxon>Poales</taxon>
        <taxon>Poaceae</taxon>
        <taxon>BOP clade</taxon>
        <taxon>Pooideae</taxon>
        <taxon>Triticodae</taxon>
        <taxon>Triticeae</taxon>
        <taxon>Triticinae</taxon>
        <taxon>Triticum</taxon>
    </lineage>
</organism>
<dbReference type="Gramene" id="TraesSTA4A03G02079150.1">
    <property type="protein sequence ID" value="TraesSTA4A03G02079150.1"/>
    <property type="gene ID" value="TraesSTA4A03G02079150"/>
</dbReference>
<sequence length="117" mass="13328">MVSAEGRQVDEHVKKIIELKYKVRSGSYNNFVVINQKSIGLPSIDLLDRVGVLQILFIDQEILICDMVNLSSICKLMVVHNEQPHLKGACCINMQFLISRAMDIQNMCKAIKLFFTE</sequence>
<dbReference type="AlphaFoldDB" id="A0A3B6HVX2"/>
<dbReference type="Gramene" id="TraesCS4A02G159300.1">
    <property type="protein sequence ID" value="TraesCS4A02G159300.1"/>
    <property type="gene ID" value="TraesCS4A02G159300"/>
</dbReference>
<dbReference type="Gramene" id="TraesCAD_scaffold_023696_01G000100.1">
    <property type="protein sequence ID" value="TraesCAD_scaffold_023696_01G000100.1"/>
    <property type="gene ID" value="TraesCAD_scaffold_023696_01G000100"/>
</dbReference>
<dbReference type="Gramene" id="TraesNOR4A03G02106470.1">
    <property type="protein sequence ID" value="TraesNOR4A03G02106470.1"/>
    <property type="gene ID" value="TraesNOR4A03G02106470"/>
</dbReference>
<dbReference type="Proteomes" id="UP000019116">
    <property type="component" value="Chromosome 4A"/>
</dbReference>
<reference evidence="1" key="1">
    <citation type="submission" date="2018-08" db="EMBL/GenBank/DDBJ databases">
        <authorList>
            <person name="Rossello M."/>
        </authorList>
    </citation>
    <scope>NUCLEOTIDE SEQUENCE [LARGE SCALE GENOMIC DNA]</scope>
    <source>
        <strain evidence="1">cv. Chinese Spring</strain>
    </source>
</reference>